<dbReference type="PROSITE" id="PS51443">
    <property type="entry name" value="PCS"/>
    <property type="match status" value="1"/>
</dbReference>
<gene>
    <name evidence="7" type="ORF">ACD661_00815</name>
</gene>
<accession>A0ABW8D4E8</accession>
<dbReference type="EMBL" id="JBGORX010000001">
    <property type="protein sequence ID" value="MFJ1267092.1"/>
    <property type="molecule type" value="Genomic_DNA"/>
</dbReference>
<sequence>MKLKFVCLCFIFAFITECYAVEPLPDNLIGISSKPGVVLFRKNINEHVLKLLEHFTTQKTMTYCGIASAVMVLNSSNLEAPIDLQHAPYHYFTQDDFFTEQVQQIISPEEVKKEGISLSTLNQVIKGFGLKSEVFFADELSMDEFRSVLKTALSNQQFIIVNFLRTELQQQGNGHHSPIAAYDEKTDRFLILDVARYKYPAYWVKAEDLWNAVNTKDNEGYRGFIIIRP</sequence>
<keyword evidence="2" id="KW-0104">Cadmium</keyword>
<feature type="domain" description="Peptidase C83" evidence="6">
    <location>
        <begin position="12"/>
        <end position="229"/>
    </location>
</feature>
<organism evidence="7 8">
    <name type="scientific">Legionella lytica</name>
    <dbReference type="NCBI Taxonomy" id="96232"/>
    <lineage>
        <taxon>Bacteria</taxon>
        <taxon>Pseudomonadati</taxon>
        <taxon>Pseudomonadota</taxon>
        <taxon>Gammaproteobacteria</taxon>
        <taxon>Legionellales</taxon>
        <taxon>Legionellaceae</taxon>
        <taxon>Legionella</taxon>
    </lineage>
</organism>
<keyword evidence="3" id="KW-0808">Transferase</keyword>
<dbReference type="Proteomes" id="UP001615550">
    <property type="component" value="Unassembled WGS sequence"/>
</dbReference>
<feature type="chain" id="PRO_5045852749" description="glutathione gamma-glutamylcysteinyltransferase" evidence="5">
    <location>
        <begin position="21"/>
        <end position="229"/>
    </location>
</feature>
<reference evidence="7 8" key="1">
    <citation type="submission" date="2024-08" db="EMBL/GenBank/DDBJ databases">
        <title>Draft Genome Sequence of Legionella lytica strain DSB2004, Isolated From a Fire Sprinkler System.</title>
        <authorList>
            <person name="Everhart A.D."/>
            <person name="Kidane D.T."/>
            <person name="Farone A.L."/>
            <person name="Farone M.B."/>
        </authorList>
    </citation>
    <scope>NUCLEOTIDE SEQUENCE [LARGE SCALE GENOMIC DNA]</scope>
    <source>
        <strain evidence="7 8">DSB2004</strain>
    </source>
</reference>
<dbReference type="SUPFAM" id="SSF54001">
    <property type="entry name" value="Cysteine proteinases"/>
    <property type="match status" value="1"/>
</dbReference>
<dbReference type="EC" id="2.3.2.15" evidence="1"/>
<protein>
    <recommendedName>
        <fullName evidence="1">glutathione gamma-glutamylcysteinyltransferase</fullName>
        <ecNumber evidence="1">2.3.2.15</ecNumber>
    </recommendedName>
</protein>
<dbReference type="Gene3D" id="3.90.70.30">
    <property type="entry name" value="Phytochelatin synthase, N-terminal domain"/>
    <property type="match status" value="1"/>
</dbReference>
<comment type="caution">
    <text evidence="7">The sequence shown here is derived from an EMBL/GenBank/DDBJ whole genome shotgun (WGS) entry which is preliminary data.</text>
</comment>
<dbReference type="PANTHER" id="PTHR33447">
    <property type="entry name" value="GLUTATHIONE GAMMA-GLUTAMYLCYSTEINYLTRANSFERASE"/>
    <property type="match status" value="1"/>
</dbReference>
<dbReference type="InterPro" id="IPR040409">
    <property type="entry name" value="PCS-like"/>
</dbReference>
<evidence type="ECO:0000256" key="2">
    <source>
        <dbReference type="ARBA" id="ARBA00022539"/>
    </source>
</evidence>
<evidence type="ECO:0000256" key="5">
    <source>
        <dbReference type="SAM" id="SignalP"/>
    </source>
</evidence>
<evidence type="ECO:0000313" key="7">
    <source>
        <dbReference type="EMBL" id="MFJ1267092.1"/>
    </source>
</evidence>
<dbReference type="Pfam" id="PF05023">
    <property type="entry name" value="Phytochelatin"/>
    <property type="match status" value="1"/>
</dbReference>
<evidence type="ECO:0000259" key="6">
    <source>
        <dbReference type="PROSITE" id="PS51443"/>
    </source>
</evidence>
<dbReference type="RefSeq" id="WP_400185608.1">
    <property type="nucleotide sequence ID" value="NZ_JBGORX010000001.1"/>
</dbReference>
<name>A0ABW8D4E8_9GAMM</name>
<keyword evidence="5" id="KW-0732">Signal</keyword>
<keyword evidence="8" id="KW-1185">Reference proteome</keyword>
<evidence type="ECO:0000256" key="4">
    <source>
        <dbReference type="ARBA" id="ARBA00022723"/>
    </source>
</evidence>
<feature type="signal peptide" evidence="5">
    <location>
        <begin position="1"/>
        <end position="20"/>
    </location>
</feature>
<evidence type="ECO:0000313" key="8">
    <source>
        <dbReference type="Proteomes" id="UP001615550"/>
    </source>
</evidence>
<evidence type="ECO:0000256" key="3">
    <source>
        <dbReference type="ARBA" id="ARBA00022679"/>
    </source>
</evidence>
<evidence type="ECO:0000256" key="1">
    <source>
        <dbReference type="ARBA" id="ARBA00012468"/>
    </source>
</evidence>
<keyword evidence="4" id="KW-0479">Metal-binding</keyword>
<dbReference type="InterPro" id="IPR038765">
    <property type="entry name" value="Papain-like_cys_pep_sf"/>
</dbReference>
<dbReference type="InterPro" id="IPR007719">
    <property type="entry name" value="PCS_N"/>
</dbReference>
<dbReference type="InterPro" id="IPR038156">
    <property type="entry name" value="PCS_N_sf"/>
</dbReference>
<proteinExistence type="predicted"/>
<dbReference type="PANTHER" id="PTHR33447:SF20">
    <property type="entry name" value="GLUTATHIONE GAMMA-GLUTAMYLCYSTEINYLTRANSFERASE"/>
    <property type="match status" value="1"/>
</dbReference>